<keyword evidence="3" id="KW-1185">Reference proteome</keyword>
<comment type="caution">
    <text evidence="2">The sequence shown here is derived from an EMBL/GenBank/DDBJ whole genome shotgun (WGS) entry which is preliminary data.</text>
</comment>
<proteinExistence type="predicted"/>
<name>A0AAV3NQE4_LITER</name>
<dbReference type="EMBL" id="BAABME010000244">
    <property type="protein sequence ID" value="GAA0141041.1"/>
    <property type="molecule type" value="Genomic_DNA"/>
</dbReference>
<dbReference type="PANTHER" id="PTHR33494:SF5">
    <property type="entry name" value="F10A16.6 PROTEIN"/>
    <property type="match status" value="1"/>
</dbReference>
<gene>
    <name evidence="2" type="ORF">LIER_02278</name>
</gene>
<dbReference type="Proteomes" id="UP001454036">
    <property type="component" value="Unassembled WGS sequence"/>
</dbReference>
<accession>A0AAV3NQE4</accession>
<sequence length="450" mass="51972">MHFMSEQPRSLGLSLKKTPSLVNLIECELYQTKKKKHVDDSTSPVPILSEKLKASNFRAYLLKIGDWEVISQHDGNIVAKCYYAKRKLVWEILEGPLKSKIELQWSNIVGIRATILDNQPSILEIELNEPPLFYRETAPQPKKHTLWQQSHDFTGGQASKCRRHYVRFPTGALDKTYENILLCDPRLYDLSRSPFPSQQSPYFDPYMYGSSQFFEKETVSVHQPQGAQCQYQNYPATLVPPNLQKFKIENQQHYATLDSNSSPMSVMNFNRVNDQANNYTFTQFGDKLCNQAHVEDNDVLQVLPNQEINVLNYDGRIEAKEVLKEIENHFLGQGESELSNAYDQHILFSMDSLFEPLEGVNNIDSHAYMKNNQEDIVGNVMLPQPSPGQQSPPILWWSPPQNLPLQPALYHQQNQDFSRDERNHEGVQYWGTMMSKQMSTEDWNNTMANY</sequence>
<dbReference type="InterPro" id="IPR057939">
    <property type="entry name" value="TRF2_HOY1_PH"/>
</dbReference>
<dbReference type="PANTHER" id="PTHR33494">
    <property type="entry name" value="OS02G0793800 PROTEIN"/>
    <property type="match status" value="1"/>
</dbReference>
<organism evidence="2 3">
    <name type="scientific">Lithospermum erythrorhizon</name>
    <name type="common">Purple gromwell</name>
    <name type="synonym">Lithospermum officinale var. erythrorhizon</name>
    <dbReference type="NCBI Taxonomy" id="34254"/>
    <lineage>
        <taxon>Eukaryota</taxon>
        <taxon>Viridiplantae</taxon>
        <taxon>Streptophyta</taxon>
        <taxon>Embryophyta</taxon>
        <taxon>Tracheophyta</taxon>
        <taxon>Spermatophyta</taxon>
        <taxon>Magnoliopsida</taxon>
        <taxon>eudicotyledons</taxon>
        <taxon>Gunneridae</taxon>
        <taxon>Pentapetalae</taxon>
        <taxon>asterids</taxon>
        <taxon>lamiids</taxon>
        <taxon>Boraginales</taxon>
        <taxon>Boraginaceae</taxon>
        <taxon>Boraginoideae</taxon>
        <taxon>Lithospermeae</taxon>
        <taxon>Lithospermum</taxon>
    </lineage>
</organism>
<feature type="domain" description="TRF2/HOY1 PH-like" evidence="1">
    <location>
        <begin position="56"/>
        <end position="174"/>
    </location>
</feature>
<evidence type="ECO:0000313" key="3">
    <source>
        <dbReference type="Proteomes" id="UP001454036"/>
    </source>
</evidence>
<evidence type="ECO:0000259" key="1">
    <source>
        <dbReference type="Pfam" id="PF24818"/>
    </source>
</evidence>
<dbReference type="Pfam" id="PF24818">
    <property type="entry name" value="PH_TRF2_HOY1"/>
    <property type="match status" value="1"/>
</dbReference>
<reference evidence="2 3" key="1">
    <citation type="submission" date="2024-01" db="EMBL/GenBank/DDBJ databases">
        <title>The complete chloroplast genome sequence of Lithospermum erythrorhizon: insights into the phylogenetic relationship among Boraginaceae species and the maternal lineages of purple gromwells.</title>
        <authorList>
            <person name="Okada T."/>
            <person name="Watanabe K."/>
        </authorList>
    </citation>
    <scope>NUCLEOTIDE SEQUENCE [LARGE SCALE GENOMIC DNA]</scope>
</reference>
<protein>
    <recommendedName>
        <fullName evidence="1">TRF2/HOY1 PH-like domain-containing protein</fullName>
    </recommendedName>
</protein>
<evidence type="ECO:0000313" key="2">
    <source>
        <dbReference type="EMBL" id="GAA0141041.1"/>
    </source>
</evidence>
<dbReference type="AlphaFoldDB" id="A0AAV3NQE4"/>